<dbReference type="InterPro" id="IPR000683">
    <property type="entry name" value="Gfo/Idh/MocA-like_OxRdtase_N"/>
</dbReference>
<dbReference type="Gene3D" id="3.30.360.10">
    <property type="entry name" value="Dihydrodipicolinate Reductase, domain 2"/>
    <property type="match status" value="1"/>
</dbReference>
<evidence type="ECO:0000313" key="5">
    <source>
        <dbReference type="Proteomes" id="UP000323257"/>
    </source>
</evidence>
<organism evidence="4 5">
    <name type="scientific">Paenibacillus methanolicus</name>
    <dbReference type="NCBI Taxonomy" id="582686"/>
    <lineage>
        <taxon>Bacteria</taxon>
        <taxon>Bacillati</taxon>
        <taxon>Bacillota</taxon>
        <taxon>Bacilli</taxon>
        <taxon>Bacillales</taxon>
        <taxon>Paenibacillaceae</taxon>
        <taxon>Paenibacillus</taxon>
    </lineage>
</organism>
<feature type="domain" description="Gfo/Idh/MocA-like oxidoreductase N-terminal" evidence="3">
    <location>
        <begin position="32"/>
        <end position="138"/>
    </location>
</feature>
<accession>A0A5S5CAF2</accession>
<evidence type="ECO:0000256" key="1">
    <source>
        <dbReference type="ARBA" id="ARBA00010928"/>
    </source>
</evidence>
<dbReference type="Pfam" id="PF01408">
    <property type="entry name" value="GFO_IDH_MocA"/>
    <property type="match status" value="1"/>
</dbReference>
<dbReference type="SUPFAM" id="SSF51735">
    <property type="entry name" value="NAD(P)-binding Rossmann-fold domains"/>
    <property type="match status" value="1"/>
</dbReference>
<gene>
    <name evidence="4" type="ORF">BCM02_10342</name>
</gene>
<comment type="caution">
    <text evidence="4">The sequence shown here is derived from an EMBL/GenBank/DDBJ whole genome shotgun (WGS) entry which is preliminary data.</text>
</comment>
<dbReference type="InterPro" id="IPR051317">
    <property type="entry name" value="Gfo/Idh/MocA_oxidoreduct"/>
</dbReference>
<dbReference type="InterPro" id="IPR036291">
    <property type="entry name" value="NAD(P)-bd_dom_sf"/>
</dbReference>
<protein>
    <submittedName>
        <fullName evidence="4">Putative dehydrogenase</fullName>
    </submittedName>
</protein>
<evidence type="ECO:0000256" key="2">
    <source>
        <dbReference type="ARBA" id="ARBA00023002"/>
    </source>
</evidence>
<dbReference type="EMBL" id="VNHS01000003">
    <property type="protein sequence ID" value="TYP76381.1"/>
    <property type="molecule type" value="Genomic_DNA"/>
</dbReference>
<dbReference type="OrthoDB" id="128220at2"/>
<dbReference type="Proteomes" id="UP000323257">
    <property type="component" value="Unassembled WGS sequence"/>
</dbReference>
<keyword evidence="5" id="KW-1185">Reference proteome</keyword>
<sequence length="308" mass="33603">MNEPTLRIGMIGLDTSHAIAFAELLHDGQHAYHVPGGRITAAYPGGSSDFELSYSRVGGFTDRLRDQYDVDIADSPEAVAEACDAILLTSVDGRVHPEQFRRIAGFRKPVFVDKPLAVTSADAEAILSLARQYGTPVMSCSALRFAEGLSEALRDEAAGRIIGMDSYGPMAQQPTQPGLFWYGVHLADMLFRSLGPDCVQVSAVSNDAHDLIVGEWANGAIGTMRGNRMGNDRFGVMLHRENDTRSVDVYAHPKPYYASMLEQIMGMFRTGVPAVALEETVRIMRFLEAANESRATGRAIRVKAHIAE</sequence>
<evidence type="ECO:0000313" key="4">
    <source>
        <dbReference type="EMBL" id="TYP76381.1"/>
    </source>
</evidence>
<dbReference type="Gene3D" id="3.40.50.720">
    <property type="entry name" value="NAD(P)-binding Rossmann-like Domain"/>
    <property type="match status" value="1"/>
</dbReference>
<dbReference type="RefSeq" id="WP_148928814.1">
    <property type="nucleotide sequence ID" value="NZ_VNHS01000003.1"/>
</dbReference>
<proteinExistence type="inferred from homology"/>
<dbReference type="GO" id="GO:0016491">
    <property type="term" value="F:oxidoreductase activity"/>
    <property type="evidence" value="ECO:0007669"/>
    <property type="project" value="UniProtKB-KW"/>
</dbReference>
<dbReference type="AlphaFoldDB" id="A0A5S5CAF2"/>
<keyword evidence="2" id="KW-0560">Oxidoreductase</keyword>
<reference evidence="4 5" key="1">
    <citation type="submission" date="2019-07" db="EMBL/GenBank/DDBJ databases">
        <title>Genomic Encyclopedia of Type Strains, Phase III (KMG-III): the genomes of soil and plant-associated and newly described type strains.</title>
        <authorList>
            <person name="Whitman W."/>
        </authorList>
    </citation>
    <scope>NUCLEOTIDE SEQUENCE [LARGE SCALE GENOMIC DNA]</scope>
    <source>
        <strain evidence="4 5">BL24</strain>
    </source>
</reference>
<dbReference type="GO" id="GO:0000166">
    <property type="term" value="F:nucleotide binding"/>
    <property type="evidence" value="ECO:0007669"/>
    <property type="project" value="InterPro"/>
</dbReference>
<dbReference type="PANTHER" id="PTHR43708">
    <property type="entry name" value="CONSERVED EXPRESSED OXIDOREDUCTASE (EUROFUNG)"/>
    <property type="match status" value="1"/>
</dbReference>
<evidence type="ECO:0000259" key="3">
    <source>
        <dbReference type="Pfam" id="PF01408"/>
    </source>
</evidence>
<comment type="similarity">
    <text evidence="1">Belongs to the Gfo/Idh/MocA family.</text>
</comment>
<name>A0A5S5CAF2_9BACL</name>
<dbReference type="PANTHER" id="PTHR43708:SF5">
    <property type="entry name" value="CONSERVED EXPRESSED OXIDOREDUCTASE (EUROFUNG)-RELATED"/>
    <property type="match status" value="1"/>
</dbReference>